<dbReference type="EMBL" id="CP032698">
    <property type="protein sequence ID" value="AYG79679.1"/>
    <property type="molecule type" value="Genomic_DNA"/>
</dbReference>
<dbReference type="InterPro" id="IPR048482">
    <property type="entry name" value="GH141_ins"/>
</dbReference>
<reference evidence="6 7" key="1">
    <citation type="submission" date="2018-10" db="EMBL/GenBank/DDBJ databases">
        <title>Relationship between Morphology and Antimicrobial Activity in Streptomyces.</title>
        <authorList>
            <person name="Kang H.J."/>
            <person name="Kim S.B."/>
        </authorList>
    </citation>
    <scope>NUCLEOTIDE SEQUENCE [LARGE SCALE GENOMIC DNA]</scope>
    <source>
        <strain evidence="6 7">BH38</strain>
    </source>
</reference>
<name>A0A387H8N5_9ACTN</name>
<dbReference type="GO" id="GO:0000272">
    <property type="term" value="P:polysaccharide catabolic process"/>
    <property type="evidence" value="ECO:0007669"/>
    <property type="project" value="UniProtKB-KW"/>
</dbReference>
<keyword evidence="7" id="KW-1185">Reference proteome</keyword>
<dbReference type="Proteomes" id="UP000271554">
    <property type="component" value="Chromosome"/>
</dbReference>
<proteinExistence type="predicted"/>
<protein>
    <recommendedName>
        <fullName evidence="5">Fibronectin type-III domain-containing protein</fullName>
    </recommendedName>
</protein>
<evidence type="ECO:0000259" key="5">
    <source>
        <dbReference type="PROSITE" id="PS50853"/>
    </source>
</evidence>
<keyword evidence="4" id="KW-0732">Signal</keyword>
<evidence type="ECO:0000256" key="4">
    <source>
        <dbReference type="SAM" id="SignalP"/>
    </source>
</evidence>
<dbReference type="PANTHER" id="PTHR36453">
    <property type="entry name" value="SECRETED PROTEIN-RELATED"/>
    <property type="match status" value="1"/>
</dbReference>
<dbReference type="Pfam" id="PF00041">
    <property type="entry name" value="fn3"/>
    <property type="match status" value="1"/>
</dbReference>
<dbReference type="Gene3D" id="2.160.20.10">
    <property type="entry name" value="Single-stranded right-handed beta-helix, Pectin lyase-like"/>
    <property type="match status" value="2"/>
</dbReference>
<dbReference type="InterPro" id="IPR012334">
    <property type="entry name" value="Pectin_lyas_fold"/>
</dbReference>
<dbReference type="Pfam" id="PF21231">
    <property type="entry name" value="GH141_M"/>
    <property type="match status" value="1"/>
</dbReference>
<dbReference type="Gene3D" id="2.60.40.10">
    <property type="entry name" value="Immunoglobulins"/>
    <property type="match status" value="2"/>
</dbReference>
<dbReference type="RefSeq" id="WP_120720740.1">
    <property type="nucleotide sequence ID" value="NZ_CP032698.1"/>
</dbReference>
<dbReference type="InterPro" id="IPR013783">
    <property type="entry name" value="Ig-like_fold"/>
</dbReference>
<dbReference type="InterPro" id="IPR011050">
    <property type="entry name" value="Pectin_lyase_fold/virulence"/>
</dbReference>
<dbReference type="InterPro" id="IPR003961">
    <property type="entry name" value="FN3_dom"/>
</dbReference>
<sequence>MPASRSAPRTAPRRAAPILALAAALALAGPGLVPSATARSPHAGSADVYVSPTGDDAADGTARHPVRGLPRARDLVRGRTAHQEADLTVHLAAGTYRGDTPLDLDARDSGGNGHRVIWQGAGNGATVISGGRKVEGWRPVSGRPGLWSAPAPQGLDLTRQLYVDGVRGQRARGEVPVTLTPTSTGYTANSDTLAHWRHPSDAEFVYTSGEALWNVERNGLGQWTEPRCPIASAKGTVITMAQPCWDNSTKRVEFPDRPGRTIGMVGPGKLTNNGKASFVENAYELLDEPGEWYLDRSAHTVYYLPRPGEDLRSADVEAAFAERLLDGHGTAKAPLHDVTFQGLQFSYATWLTPSGPEGFSEIQAGYTVTGAKGWATQGLCGFTPGGTCPFASWTKMPGNVSFSYAHHIDIRDSTFAHLGAAGLELGAGTSDSTVSSSVFTDISGNGLEIGAVDGTTPASSIEVTNNHLYALPREFHGAVGILNGYTQHTTIAHNQLDHLGYSAISMGWGGWPDKIGSPATPNPSHDNAVRANLIFDYMQLLDDGGGIYTQGLTGASMADGEKVTGNVVHDQWGLGKSVYTDNGCTYETVQGNVLYGAAYANVGSRHTDYRDKLGNNDPTLIKDNWWEEGAADGNNKGLVTTGNHIMASLSDVPQDIVAGAGIEPARRSVLDRVTQAVSVPEAPARVGTSTGGTDALYVVFNPSYVDGGSPTTGYTAHALRADGTEVATASVSAADFRRQAYVRLGQLRSSEGPFRVIVTARNAHGESAPSLASAPLTPTGAVALPGAPTGAKARAGSRAVTLAWTPPATTGDAEVVGYRITVSDGRVIEVTGRDVLVTRSSGKGMFRVVGGLVPGVAYTFSVRAVTAAGVGPGVVAPTPPLR</sequence>
<evidence type="ECO:0000256" key="3">
    <source>
        <dbReference type="SAM" id="MobiDB-lite"/>
    </source>
</evidence>
<evidence type="ECO:0000313" key="6">
    <source>
        <dbReference type="EMBL" id="AYG79679.1"/>
    </source>
</evidence>
<evidence type="ECO:0000313" key="7">
    <source>
        <dbReference type="Proteomes" id="UP000271554"/>
    </source>
</evidence>
<dbReference type="OrthoDB" id="9808066at2"/>
<evidence type="ECO:0000256" key="1">
    <source>
        <dbReference type="ARBA" id="ARBA00023295"/>
    </source>
</evidence>
<feature type="region of interest" description="Disordered" evidence="3">
    <location>
        <begin position="36"/>
        <end position="65"/>
    </location>
</feature>
<accession>A0A387H8N5</accession>
<dbReference type="InterPro" id="IPR036116">
    <property type="entry name" value="FN3_sf"/>
</dbReference>
<keyword evidence="2" id="KW-0119">Carbohydrate metabolism</keyword>
<organism evidence="6 7">
    <name type="scientific">Streptomyces hundungensis</name>
    <dbReference type="NCBI Taxonomy" id="1077946"/>
    <lineage>
        <taxon>Bacteria</taxon>
        <taxon>Bacillati</taxon>
        <taxon>Actinomycetota</taxon>
        <taxon>Actinomycetes</taxon>
        <taxon>Kitasatosporales</taxon>
        <taxon>Streptomycetaceae</taxon>
        <taxon>Streptomyces</taxon>
    </lineage>
</organism>
<dbReference type="PANTHER" id="PTHR36453:SF1">
    <property type="entry name" value="RIGHT HANDED BETA HELIX DOMAIN-CONTAINING PROTEIN"/>
    <property type="match status" value="1"/>
</dbReference>
<keyword evidence="1" id="KW-0378">Hydrolase</keyword>
<dbReference type="AlphaFoldDB" id="A0A387H8N5"/>
<dbReference type="SUPFAM" id="SSF51126">
    <property type="entry name" value="Pectin lyase-like"/>
    <property type="match status" value="1"/>
</dbReference>
<dbReference type="SUPFAM" id="SSF49265">
    <property type="entry name" value="Fibronectin type III"/>
    <property type="match status" value="1"/>
</dbReference>
<gene>
    <name evidence="6" type="ORF">DWB77_01794</name>
</gene>
<dbReference type="SMART" id="SM00060">
    <property type="entry name" value="FN3"/>
    <property type="match status" value="2"/>
</dbReference>
<feature type="domain" description="Fibronectin type-III" evidence="5">
    <location>
        <begin position="784"/>
        <end position="882"/>
    </location>
</feature>
<dbReference type="GO" id="GO:0016798">
    <property type="term" value="F:hydrolase activity, acting on glycosyl bonds"/>
    <property type="evidence" value="ECO:0007669"/>
    <property type="project" value="UniProtKB-KW"/>
</dbReference>
<dbReference type="CDD" id="cd00063">
    <property type="entry name" value="FN3"/>
    <property type="match status" value="1"/>
</dbReference>
<feature type="signal peptide" evidence="4">
    <location>
        <begin position="1"/>
        <end position="28"/>
    </location>
</feature>
<dbReference type="KEGG" id="shun:DWB77_01794"/>
<feature type="chain" id="PRO_5039495991" description="Fibronectin type-III domain-containing protein" evidence="4">
    <location>
        <begin position="29"/>
        <end position="882"/>
    </location>
</feature>
<keyword evidence="2" id="KW-0624">Polysaccharide degradation</keyword>
<dbReference type="PROSITE" id="PS50853">
    <property type="entry name" value="FN3"/>
    <property type="match status" value="1"/>
</dbReference>
<evidence type="ECO:0000256" key="2">
    <source>
        <dbReference type="ARBA" id="ARBA00023326"/>
    </source>
</evidence>
<keyword evidence="1" id="KW-0326">Glycosidase</keyword>